<dbReference type="Proteomes" id="UP000030748">
    <property type="component" value="Unassembled WGS sequence"/>
</dbReference>
<feature type="region of interest" description="Disordered" evidence="1">
    <location>
        <begin position="132"/>
        <end position="152"/>
    </location>
</feature>
<accession>A0A022R121</accession>
<dbReference type="EMBL" id="KI630834">
    <property type="protein sequence ID" value="EYU32475.1"/>
    <property type="molecule type" value="Genomic_DNA"/>
</dbReference>
<feature type="non-terminal residue" evidence="2">
    <location>
        <position position="152"/>
    </location>
</feature>
<evidence type="ECO:0000313" key="3">
    <source>
        <dbReference type="Proteomes" id="UP000030748"/>
    </source>
</evidence>
<keyword evidence="3" id="KW-1185">Reference proteome</keyword>
<evidence type="ECO:0000256" key="1">
    <source>
        <dbReference type="SAM" id="MobiDB-lite"/>
    </source>
</evidence>
<protein>
    <submittedName>
        <fullName evidence="2">Uncharacterized protein</fullName>
    </submittedName>
</protein>
<name>A0A022R121_ERYGU</name>
<reference evidence="2 3" key="1">
    <citation type="journal article" date="2013" name="Proc. Natl. Acad. Sci. U.S.A.">
        <title>Fine-scale variation in meiotic recombination in Mimulus inferred from population shotgun sequencing.</title>
        <authorList>
            <person name="Hellsten U."/>
            <person name="Wright K.M."/>
            <person name="Jenkins J."/>
            <person name="Shu S."/>
            <person name="Yuan Y."/>
            <person name="Wessler S.R."/>
            <person name="Schmutz J."/>
            <person name="Willis J.H."/>
            <person name="Rokhsar D.S."/>
        </authorList>
    </citation>
    <scope>NUCLEOTIDE SEQUENCE [LARGE SCALE GENOMIC DNA]</scope>
    <source>
        <strain evidence="3">cv. DUN x IM62</strain>
    </source>
</reference>
<organism evidence="2 3">
    <name type="scientific">Erythranthe guttata</name>
    <name type="common">Yellow monkey flower</name>
    <name type="synonym">Mimulus guttatus</name>
    <dbReference type="NCBI Taxonomy" id="4155"/>
    <lineage>
        <taxon>Eukaryota</taxon>
        <taxon>Viridiplantae</taxon>
        <taxon>Streptophyta</taxon>
        <taxon>Embryophyta</taxon>
        <taxon>Tracheophyta</taxon>
        <taxon>Spermatophyta</taxon>
        <taxon>Magnoliopsida</taxon>
        <taxon>eudicotyledons</taxon>
        <taxon>Gunneridae</taxon>
        <taxon>Pentapetalae</taxon>
        <taxon>asterids</taxon>
        <taxon>lamiids</taxon>
        <taxon>Lamiales</taxon>
        <taxon>Phrymaceae</taxon>
        <taxon>Erythranthe</taxon>
    </lineage>
</organism>
<feature type="region of interest" description="Disordered" evidence="1">
    <location>
        <begin position="1"/>
        <end position="36"/>
    </location>
</feature>
<feature type="compositionally biased region" description="Gly residues" evidence="1">
    <location>
        <begin position="140"/>
        <end position="152"/>
    </location>
</feature>
<dbReference type="PANTHER" id="PTHR34193:SF1">
    <property type="entry name" value="EXPRESSED PROTEIN"/>
    <property type="match status" value="1"/>
</dbReference>
<dbReference type="PANTHER" id="PTHR34193">
    <property type="entry name" value="OS11G0199801 PROTEIN"/>
    <property type="match status" value="1"/>
</dbReference>
<dbReference type="AlphaFoldDB" id="A0A022R121"/>
<gene>
    <name evidence="2" type="ORF">MIMGU_mgv1a022760mg</name>
</gene>
<proteinExistence type="predicted"/>
<evidence type="ECO:0000313" key="2">
    <source>
        <dbReference type="EMBL" id="EYU32475.1"/>
    </source>
</evidence>
<sequence>METDEYLEISSPPLWKSNSPSHPLLRRHSHRRSLSEKSRVEAIARGQWELMEMVKAMPESSYELSLKDLVEHRYRVENHHPVPQTADQPVKVVVVKREKIKRDGGNNLMSGGGRSFQNKGLFINMVFPFSLKPKKRKKSGGGNNGGGGGGGG</sequence>